<reference evidence="2 3" key="1">
    <citation type="submission" date="2019-08" db="EMBL/GenBank/DDBJ databases">
        <title>Whole genome of Aphis craccivora.</title>
        <authorList>
            <person name="Voronova N.V."/>
            <person name="Shulinski R.S."/>
            <person name="Bandarenka Y.V."/>
            <person name="Zhorov D.G."/>
            <person name="Warner D."/>
        </authorList>
    </citation>
    <scope>NUCLEOTIDE SEQUENCE [LARGE SCALE GENOMIC DNA]</scope>
    <source>
        <strain evidence="2">180601</strain>
        <tissue evidence="2">Whole Body</tissue>
    </source>
</reference>
<dbReference type="Proteomes" id="UP000478052">
    <property type="component" value="Unassembled WGS sequence"/>
</dbReference>
<dbReference type="AlphaFoldDB" id="A0A6G0W0I7"/>
<organism evidence="2 3">
    <name type="scientific">Aphis craccivora</name>
    <name type="common">Cowpea aphid</name>
    <dbReference type="NCBI Taxonomy" id="307492"/>
    <lineage>
        <taxon>Eukaryota</taxon>
        <taxon>Metazoa</taxon>
        <taxon>Ecdysozoa</taxon>
        <taxon>Arthropoda</taxon>
        <taxon>Hexapoda</taxon>
        <taxon>Insecta</taxon>
        <taxon>Pterygota</taxon>
        <taxon>Neoptera</taxon>
        <taxon>Paraneoptera</taxon>
        <taxon>Hemiptera</taxon>
        <taxon>Sternorrhyncha</taxon>
        <taxon>Aphidomorpha</taxon>
        <taxon>Aphidoidea</taxon>
        <taxon>Aphididae</taxon>
        <taxon>Aphidini</taxon>
        <taxon>Aphis</taxon>
        <taxon>Aphis</taxon>
    </lineage>
</organism>
<comment type="caution">
    <text evidence="2">The sequence shown here is derived from an EMBL/GenBank/DDBJ whole genome shotgun (WGS) entry which is preliminary data.</text>
</comment>
<protein>
    <submittedName>
        <fullName evidence="2">Uncharacterized protein</fullName>
    </submittedName>
</protein>
<feature type="chain" id="PRO_5026076613" evidence="1">
    <location>
        <begin position="27"/>
        <end position="65"/>
    </location>
</feature>
<sequence length="65" mass="7272">MIDSLLPVSSSYLLSILVLSSRFSSAATLPNIIFSKLVFYPLKSVKTLYPYYISLDYDTSKKKSG</sequence>
<gene>
    <name evidence="2" type="ORF">FWK35_00021458</name>
</gene>
<feature type="signal peptide" evidence="1">
    <location>
        <begin position="1"/>
        <end position="26"/>
    </location>
</feature>
<accession>A0A6G0W0I7</accession>
<evidence type="ECO:0000313" key="3">
    <source>
        <dbReference type="Proteomes" id="UP000478052"/>
    </source>
</evidence>
<name>A0A6G0W0I7_APHCR</name>
<keyword evidence="3" id="KW-1185">Reference proteome</keyword>
<keyword evidence="1" id="KW-0732">Signal</keyword>
<evidence type="ECO:0000313" key="2">
    <source>
        <dbReference type="EMBL" id="KAF0713503.1"/>
    </source>
</evidence>
<evidence type="ECO:0000256" key="1">
    <source>
        <dbReference type="SAM" id="SignalP"/>
    </source>
</evidence>
<proteinExistence type="predicted"/>
<dbReference type="EMBL" id="VUJU01010654">
    <property type="protein sequence ID" value="KAF0713503.1"/>
    <property type="molecule type" value="Genomic_DNA"/>
</dbReference>